<dbReference type="KEGG" id="ams:AMIS_24190"/>
<evidence type="ECO:0000313" key="3">
    <source>
        <dbReference type="Proteomes" id="UP000007882"/>
    </source>
</evidence>
<dbReference type="eggNOG" id="ENOG5031SYC">
    <property type="taxonomic scope" value="Bacteria"/>
</dbReference>
<gene>
    <name evidence="2" type="ordered locus">AMIS_24190</name>
</gene>
<protein>
    <submittedName>
        <fullName evidence="2">Uncharacterized protein</fullName>
    </submittedName>
</protein>
<accession>I0H3Q2</accession>
<dbReference type="Proteomes" id="UP000007882">
    <property type="component" value="Chromosome"/>
</dbReference>
<reference evidence="2 3" key="1">
    <citation type="submission" date="2012-02" db="EMBL/GenBank/DDBJ databases">
        <title>Complete genome sequence of Actinoplanes missouriensis 431 (= NBRC 102363).</title>
        <authorList>
            <person name="Ohnishi Y."/>
            <person name="Ishikawa J."/>
            <person name="Sekine M."/>
            <person name="Hosoyama A."/>
            <person name="Harada T."/>
            <person name="Narita H."/>
            <person name="Hata T."/>
            <person name="Konno Y."/>
            <person name="Tutikane K."/>
            <person name="Fujita N."/>
            <person name="Horinouchi S."/>
            <person name="Hayakawa M."/>
        </authorList>
    </citation>
    <scope>NUCLEOTIDE SEQUENCE [LARGE SCALE GENOMIC DNA]</scope>
    <source>
        <strain evidence="3">ATCC 14538 / DSM 43046 / CBS 188.64 / JCM 3121 / NBRC 102363 / NCIMB 12654 / NRRL B-3342 / UNCC 431</strain>
    </source>
</reference>
<dbReference type="PATRIC" id="fig|512565.3.peg.2418"/>
<feature type="region of interest" description="Disordered" evidence="1">
    <location>
        <begin position="209"/>
        <end position="228"/>
    </location>
</feature>
<dbReference type="RefSeq" id="WP_014442534.1">
    <property type="nucleotide sequence ID" value="NC_017093.1"/>
</dbReference>
<organism evidence="2 3">
    <name type="scientific">Actinoplanes missouriensis (strain ATCC 14538 / DSM 43046 / CBS 188.64 / JCM 3121 / NBRC 102363 / NCIMB 12654 / NRRL B-3342 / UNCC 431)</name>
    <dbReference type="NCBI Taxonomy" id="512565"/>
    <lineage>
        <taxon>Bacteria</taxon>
        <taxon>Bacillati</taxon>
        <taxon>Actinomycetota</taxon>
        <taxon>Actinomycetes</taxon>
        <taxon>Micromonosporales</taxon>
        <taxon>Micromonosporaceae</taxon>
        <taxon>Actinoplanes</taxon>
    </lineage>
</organism>
<sequence>MVVPASGYIFTFQVHATFIWQSETLYRDQLTSAIDSLMPYAMRRLKARAARYSRRHQPHRAREFEVELQQVLRDEGAWDFNWYGEDLTCQPHIWVELDEQVKQAVRPYGEELIKLDCEHDVQMRRAEYSEKLSKQWASILTGLMGSPVADGAAEMTEKELADVVRKILAEQKAAADKLEDLMAKKVDDGDAYERSDHFEKLRERLERRADRLFAPTDGGSPNGHGAPE</sequence>
<dbReference type="HOGENOM" id="CLU_089617_0_0_11"/>
<dbReference type="AlphaFoldDB" id="I0H3Q2"/>
<evidence type="ECO:0000313" key="2">
    <source>
        <dbReference type="EMBL" id="BAL87639.1"/>
    </source>
</evidence>
<evidence type="ECO:0000256" key="1">
    <source>
        <dbReference type="SAM" id="MobiDB-lite"/>
    </source>
</evidence>
<keyword evidence="3" id="KW-1185">Reference proteome</keyword>
<name>I0H3Q2_ACTM4</name>
<proteinExistence type="predicted"/>
<dbReference type="EMBL" id="AP012319">
    <property type="protein sequence ID" value="BAL87639.1"/>
    <property type="molecule type" value="Genomic_DNA"/>
</dbReference>